<dbReference type="EMBL" id="GIFC01015123">
    <property type="protein sequence ID" value="MXU97206.1"/>
    <property type="molecule type" value="Transcribed_RNA"/>
</dbReference>
<sequence>MIWWRRDFVTRQAFLNLRFKNLLFILLFATADSSLFGPSHFPRRYFSRRLSQVQTGARPAPLTCKCFPLCFETTGIESLPNATEILPGVASSQLRLSQTWRLARINRCKSKQAQTVRATHKSSLSASESPRRPAWKSAVEPTALTTTFAHRGNKVHPEQTHTKTEPRSHTQRRPAHTTTQYDSLRTASPQNGKYLHRDNTWSSYIRSFSRPTTKRAPSASGFASSASPAARRKLYRYTEERARARPWSDVEVT</sequence>
<feature type="compositionally biased region" description="Polar residues" evidence="1">
    <location>
        <begin position="111"/>
        <end position="128"/>
    </location>
</feature>
<evidence type="ECO:0000256" key="1">
    <source>
        <dbReference type="SAM" id="MobiDB-lite"/>
    </source>
</evidence>
<feature type="compositionally biased region" description="Polar residues" evidence="1">
    <location>
        <begin position="176"/>
        <end position="191"/>
    </location>
</feature>
<feature type="compositionally biased region" description="Low complexity" evidence="1">
    <location>
        <begin position="216"/>
        <end position="229"/>
    </location>
</feature>
<dbReference type="AlphaFoldDB" id="A0A6B0V5W6"/>
<evidence type="ECO:0000313" key="2">
    <source>
        <dbReference type="EMBL" id="MXU97206.1"/>
    </source>
</evidence>
<reference evidence="2" key="1">
    <citation type="submission" date="2019-12" db="EMBL/GenBank/DDBJ databases">
        <title>An insight into the sialome of adult female Ixodes ricinus ticks feeding for 6 days.</title>
        <authorList>
            <person name="Perner J."/>
            <person name="Ribeiro J.M.C."/>
        </authorList>
    </citation>
    <scope>NUCLEOTIDE SEQUENCE</scope>
    <source>
        <strain evidence="2">Semi-engorged</strain>
        <tissue evidence="2">Salivary glands</tissue>
    </source>
</reference>
<name>A0A6B0V5W6_IXORI</name>
<organism evidence="2">
    <name type="scientific">Ixodes ricinus</name>
    <name type="common">Common tick</name>
    <name type="synonym">Acarus ricinus</name>
    <dbReference type="NCBI Taxonomy" id="34613"/>
    <lineage>
        <taxon>Eukaryota</taxon>
        <taxon>Metazoa</taxon>
        <taxon>Ecdysozoa</taxon>
        <taxon>Arthropoda</taxon>
        <taxon>Chelicerata</taxon>
        <taxon>Arachnida</taxon>
        <taxon>Acari</taxon>
        <taxon>Parasitiformes</taxon>
        <taxon>Ixodida</taxon>
        <taxon>Ixodoidea</taxon>
        <taxon>Ixodidae</taxon>
        <taxon>Ixodinae</taxon>
        <taxon>Ixodes</taxon>
    </lineage>
</organism>
<feature type="region of interest" description="Disordered" evidence="1">
    <location>
        <begin position="209"/>
        <end position="231"/>
    </location>
</feature>
<accession>A0A6B0V5W6</accession>
<proteinExistence type="predicted"/>
<feature type="compositionally biased region" description="Basic and acidic residues" evidence="1">
    <location>
        <begin position="155"/>
        <end position="168"/>
    </location>
</feature>
<feature type="region of interest" description="Disordered" evidence="1">
    <location>
        <begin position="111"/>
        <end position="195"/>
    </location>
</feature>
<protein>
    <submittedName>
        <fullName evidence="2">Putative secreted protein</fullName>
    </submittedName>
</protein>